<dbReference type="Proteomes" id="UP000602510">
    <property type="component" value="Unassembled WGS sequence"/>
</dbReference>
<sequence>MPREFFASFAGNADTDTDEKLACNPTNVCPKYLHDLGRELTALRALLFDAFSVNPGRTGEAILEPGVSRVHGEGGDSDSSVDDIQSMGSNIFDDGCSNSTSQARAEASDKAKNQDPSRVTLPRRPVDVIVRSLQTGFGSIE</sequence>
<keyword evidence="5" id="KW-1185">Reference proteome</keyword>
<organism evidence="2 5">
    <name type="scientific">Phytophthora infestans</name>
    <name type="common">Potato late blight agent</name>
    <name type="synonym">Botrytis infestans</name>
    <dbReference type="NCBI Taxonomy" id="4787"/>
    <lineage>
        <taxon>Eukaryota</taxon>
        <taxon>Sar</taxon>
        <taxon>Stramenopiles</taxon>
        <taxon>Oomycota</taxon>
        <taxon>Peronosporomycetes</taxon>
        <taxon>Peronosporales</taxon>
        <taxon>Peronosporaceae</taxon>
        <taxon>Phytophthora</taxon>
    </lineage>
</organism>
<feature type="compositionally biased region" description="Basic and acidic residues" evidence="1">
    <location>
        <begin position="106"/>
        <end position="115"/>
    </location>
</feature>
<evidence type="ECO:0000256" key="1">
    <source>
        <dbReference type="SAM" id="MobiDB-lite"/>
    </source>
</evidence>
<dbReference type="AlphaFoldDB" id="A0A833T3H6"/>
<comment type="caution">
    <text evidence="2">The sequence shown here is derived from an EMBL/GenBank/DDBJ whole genome shotgun (WGS) entry which is preliminary data.</text>
</comment>
<dbReference type="EMBL" id="WSZM01000193">
    <property type="protein sequence ID" value="KAF4038520.1"/>
    <property type="molecule type" value="Genomic_DNA"/>
</dbReference>
<evidence type="ECO:0000313" key="3">
    <source>
        <dbReference type="EMBL" id="KAF4138257.1"/>
    </source>
</evidence>
<name>A0A833T3H6_PHYIN</name>
<evidence type="ECO:0000313" key="5">
    <source>
        <dbReference type="Proteomes" id="UP000602510"/>
    </source>
</evidence>
<dbReference type="EMBL" id="JAACNO010000682">
    <property type="protein sequence ID" value="KAF4145889.1"/>
    <property type="molecule type" value="Genomic_DNA"/>
</dbReference>
<dbReference type="Proteomes" id="UP000704712">
    <property type="component" value="Unassembled WGS sequence"/>
</dbReference>
<dbReference type="EMBL" id="JAACNO010001695">
    <property type="protein sequence ID" value="KAF4138257.1"/>
    <property type="molecule type" value="Genomic_DNA"/>
</dbReference>
<reference evidence="2" key="1">
    <citation type="submission" date="2020-04" db="EMBL/GenBank/DDBJ databases">
        <title>Hybrid Assembly of Korean Phytophthora infestans isolates.</title>
        <authorList>
            <person name="Prokchorchik M."/>
            <person name="Lee Y."/>
            <person name="Seo J."/>
            <person name="Cho J.-H."/>
            <person name="Park Y.-E."/>
            <person name="Jang D.-C."/>
            <person name="Im J.-S."/>
            <person name="Choi J.-G."/>
            <person name="Park H.-J."/>
            <person name="Lee G.-B."/>
            <person name="Lee Y.-G."/>
            <person name="Hong S.-Y."/>
            <person name="Cho K."/>
            <person name="Sohn K.H."/>
        </authorList>
    </citation>
    <scope>NUCLEOTIDE SEQUENCE</scope>
    <source>
        <strain evidence="2">KR_1_A1</strain>
        <strain evidence="3">KR_2_A2</strain>
    </source>
</reference>
<evidence type="ECO:0000313" key="4">
    <source>
        <dbReference type="EMBL" id="KAF4145889.1"/>
    </source>
</evidence>
<evidence type="ECO:0000313" key="2">
    <source>
        <dbReference type="EMBL" id="KAF4038520.1"/>
    </source>
</evidence>
<protein>
    <submittedName>
        <fullName evidence="2">Uncharacterized protein</fullName>
    </submittedName>
</protein>
<proteinExistence type="predicted"/>
<feature type="region of interest" description="Disordered" evidence="1">
    <location>
        <begin position="67"/>
        <end position="124"/>
    </location>
</feature>
<gene>
    <name evidence="2" type="ORF">GN244_ATG09397</name>
    <name evidence="4" type="ORF">GN958_ATG04929</name>
    <name evidence="3" type="ORF">GN958_ATG12554</name>
</gene>
<accession>A0A833T3H6</accession>